<keyword evidence="4" id="KW-1185">Reference proteome</keyword>
<keyword evidence="2" id="KW-0732">Signal</keyword>
<reference evidence="3 4" key="1">
    <citation type="submission" date="2017-05" db="EMBL/GenBank/DDBJ databases">
        <authorList>
            <person name="Varghese N."/>
            <person name="Submissions S."/>
        </authorList>
    </citation>
    <scope>NUCLEOTIDE SEQUENCE [LARGE SCALE GENOMIC DNA]</scope>
    <source>
        <strain evidence="3 4">DSM 15522</strain>
    </source>
</reference>
<protein>
    <recommendedName>
        <fullName evidence="5">Gram-positive cocci surface proteins LPxTG domain-containing protein</fullName>
    </recommendedName>
</protein>
<comment type="caution">
    <text evidence="3">The sequence shown here is derived from an EMBL/GenBank/DDBJ whole genome shotgun (WGS) entry which is preliminary data.</text>
</comment>
<feature type="chain" id="PRO_5046799432" description="Gram-positive cocci surface proteins LPxTG domain-containing protein" evidence="2">
    <location>
        <begin position="20"/>
        <end position="113"/>
    </location>
</feature>
<sequence>MKKLAIYTLFIFLFLPTFALTNKTFAEDKPVEAWITKEKIGNREVEVIKIRTESGKIIEVAPGLTREEIPKPVNKLPEGTSKKLLYLSGGLVVGLGIGVLLMKYLMKKEKARS</sequence>
<proteinExistence type="predicted"/>
<evidence type="ECO:0000256" key="2">
    <source>
        <dbReference type="SAM" id="SignalP"/>
    </source>
</evidence>
<evidence type="ECO:0008006" key="5">
    <source>
        <dbReference type="Google" id="ProtNLM"/>
    </source>
</evidence>
<evidence type="ECO:0000313" key="4">
    <source>
        <dbReference type="Proteomes" id="UP001157911"/>
    </source>
</evidence>
<keyword evidence="1" id="KW-0812">Transmembrane</keyword>
<dbReference type="EMBL" id="FXUB01000002">
    <property type="protein sequence ID" value="SMP10652.1"/>
    <property type="molecule type" value="Genomic_DNA"/>
</dbReference>
<feature type="signal peptide" evidence="2">
    <location>
        <begin position="1"/>
        <end position="19"/>
    </location>
</feature>
<evidence type="ECO:0000256" key="1">
    <source>
        <dbReference type="SAM" id="Phobius"/>
    </source>
</evidence>
<keyword evidence="1" id="KW-1133">Transmembrane helix</keyword>
<gene>
    <name evidence="3" type="ORF">SAMN06265339_0839</name>
</gene>
<name>A0ABY1NJW0_9BACT</name>
<accession>A0ABY1NJW0</accession>
<keyword evidence="1" id="KW-0472">Membrane</keyword>
<organism evidence="3 4">
    <name type="scientific">Desulfurobacterium pacificum</name>
    <dbReference type="NCBI Taxonomy" id="240166"/>
    <lineage>
        <taxon>Bacteria</taxon>
        <taxon>Pseudomonadati</taxon>
        <taxon>Aquificota</taxon>
        <taxon>Aquificia</taxon>
        <taxon>Desulfurobacteriales</taxon>
        <taxon>Desulfurobacteriaceae</taxon>
        <taxon>Desulfurobacterium</taxon>
    </lineage>
</organism>
<dbReference type="RefSeq" id="WP_283400325.1">
    <property type="nucleotide sequence ID" value="NZ_FXUB01000002.1"/>
</dbReference>
<feature type="transmembrane region" description="Helical" evidence="1">
    <location>
        <begin position="84"/>
        <end position="105"/>
    </location>
</feature>
<evidence type="ECO:0000313" key="3">
    <source>
        <dbReference type="EMBL" id="SMP10652.1"/>
    </source>
</evidence>
<dbReference type="Proteomes" id="UP001157911">
    <property type="component" value="Unassembled WGS sequence"/>
</dbReference>